<keyword evidence="2" id="KW-1185">Reference proteome</keyword>
<dbReference type="OMA" id="SSERWMV"/>
<reference evidence="1" key="2">
    <citation type="submission" date="2018-05" db="EMBL/GenBank/DDBJ databases">
        <title>OpunRS2 (Oryza punctata Reference Sequence Version 2).</title>
        <authorList>
            <person name="Zhang J."/>
            <person name="Kudrna D."/>
            <person name="Lee S."/>
            <person name="Talag J."/>
            <person name="Welchert J."/>
            <person name="Wing R.A."/>
        </authorList>
    </citation>
    <scope>NUCLEOTIDE SEQUENCE [LARGE SCALE GENOMIC DNA]</scope>
</reference>
<dbReference type="Proteomes" id="UP000026962">
    <property type="component" value="Chromosome 4"/>
</dbReference>
<dbReference type="AlphaFoldDB" id="A0A0E0KM46"/>
<dbReference type="EnsemblPlants" id="OPUNC04G00510.1">
    <property type="protein sequence ID" value="OPUNC04G00510.1"/>
    <property type="gene ID" value="OPUNC04G00510"/>
</dbReference>
<dbReference type="HOGENOM" id="CLU_971087_0_0_1"/>
<evidence type="ECO:0000313" key="1">
    <source>
        <dbReference type="EnsemblPlants" id="OPUNC04G00510.1"/>
    </source>
</evidence>
<protein>
    <submittedName>
        <fullName evidence="1">Uncharacterized protein</fullName>
    </submittedName>
</protein>
<accession>A0A0E0KM46</accession>
<evidence type="ECO:0000313" key="2">
    <source>
        <dbReference type="Proteomes" id="UP000026962"/>
    </source>
</evidence>
<organism evidence="1">
    <name type="scientific">Oryza punctata</name>
    <name type="common">Red rice</name>
    <dbReference type="NCBI Taxonomy" id="4537"/>
    <lineage>
        <taxon>Eukaryota</taxon>
        <taxon>Viridiplantae</taxon>
        <taxon>Streptophyta</taxon>
        <taxon>Embryophyta</taxon>
        <taxon>Tracheophyta</taxon>
        <taxon>Spermatophyta</taxon>
        <taxon>Magnoliopsida</taxon>
        <taxon>Liliopsida</taxon>
        <taxon>Poales</taxon>
        <taxon>Poaceae</taxon>
        <taxon>BOP clade</taxon>
        <taxon>Oryzoideae</taxon>
        <taxon>Oryzeae</taxon>
        <taxon>Oryzinae</taxon>
        <taxon>Oryza</taxon>
    </lineage>
</organism>
<dbReference type="STRING" id="4537.A0A0E0KM46"/>
<dbReference type="Gramene" id="OPUNC04G00510.1">
    <property type="protein sequence ID" value="OPUNC04G00510.1"/>
    <property type="gene ID" value="OPUNC04G00510"/>
</dbReference>
<reference evidence="1" key="1">
    <citation type="submission" date="2015-04" db="UniProtKB">
        <authorList>
            <consortium name="EnsemblPlants"/>
        </authorList>
    </citation>
    <scope>IDENTIFICATION</scope>
</reference>
<proteinExistence type="predicted"/>
<dbReference type="eggNOG" id="ENOG502SYYC">
    <property type="taxonomic scope" value="Eukaryota"/>
</dbReference>
<name>A0A0E0KM46_ORYPU</name>
<sequence>MTIFDRQDEEDDFGGVDESSRREIESVGVEIHRALKGHKLLVVFHNGSHGTINRMILVFPNLVDGLHLFIKYYGHFEVDLGPGLSIHTVDHKLYCRSAMAKTDKLLQEDTREIATYARWYWQHHPLQLSHPCYWVCDGIVQGGGNPEQAWKDGAALHQVIRVDIYTSKIPMGGVCENIPTSTSSSSERWMVVAHKAGEKMNVPTDESTSFFLENAFNIIPIDMFQRANKLRVLKLCKCAFNFSTPPFYCCHSLRFLGLEACNDIIIKAQSGEGGEARGGHTNQEPST</sequence>